<keyword evidence="1" id="KW-0732">Signal</keyword>
<evidence type="ECO:0000256" key="1">
    <source>
        <dbReference type="SAM" id="SignalP"/>
    </source>
</evidence>
<evidence type="ECO:0000313" key="3">
    <source>
        <dbReference type="Proteomes" id="UP001331761"/>
    </source>
</evidence>
<comment type="caution">
    <text evidence="2">The sequence shown here is derived from an EMBL/GenBank/DDBJ whole genome shotgun (WGS) entry which is preliminary data.</text>
</comment>
<keyword evidence="3" id="KW-1185">Reference proteome</keyword>
<proteinExistence type="predicted"/>
<protein>
    <submittedName>
        <fullName evidence="2">Uncharacterized protein</fullName>
    </submittedName>
</protein>
<name>A0AAN8ILH6_TRICO</name>
<sequence>MQCLSVAGVLFLVATLALGAPSSKDGRRHASLNPRDITHNPMRPIALHRESRTGKKPRVLFTCPPEGLCYASPRNCFDNCNAAFSMWSQNGTTTYNITMMSPLSFTAVLIKEQFSEKYDKAIICSFHTPRGIVARVNYPDPIVVQPVWNFLEVI</sequence>
<feature type="signal peptide" evidence="1">
    <location>
        <begin position="1"/>
        <end position="19"/>
    </location>
</feature>
<accession>A0AAN8ILH6</accession>
<reference evidence="2 3" key="1">
    <citation type="submission" date="2019-10" db="EMBL/GenBank/DDBJ databases">
        <title>Assembly and Annotation for the nematode Trichostrongylus colubriformis.</title>
        <authorList>
            <person name="Martin J."/>
        </authorList>
    </citation>
    <scope>NUCLEOTIDE SEQUENCE [LARGE SCALE GENOMIC DNA]</scope>
    <source>
        <strain evidence="2">G859</strain>
        <tissue evidence="2">Whole worm</tissue>
    </source>
</reference>
<organism evidence="2 3">
    <name type="scientific">Trichostrongylus colubriformis</name>
    <name type="common">Black scour worm</name>
    <dbReference type="NCBI Taxonomy" id="6319"/>
    <lineage>
        <taxon>Eukaryota</taxon>
        <taxon>Metazoa</taxon>
        <taxon>Ecdysozoa</taxon>
        <taxon>Nematoda</taxon>
        <taxon>Chromadorea</taxon>
        <taxon>Rhabditida</taxon>
        <taxon>Rhabditina</taxon>
        <taxon>Rhabditomorpha</taxon>
        <taxon>Strongyloidea</taxon>
        <taxon>Trichostrongylidae</taxon>
        <taxon>Trichostrongylus</taxon>
    </lineage>
</organism>
<gene>
    <name evidence="2" type="ORF">GCK32_010733</name>
</gene>
<dbReference type="Proteomes" id="UP001331761">
    <property type="component" value="Unassembled WGS sequence"/>
</dbReference>
<feature type="chain" id="PRO_5042997793" evidence="1">
    <location>
        <begin position="20"/>
        <end position="154"/>
    </location>
</feature>
<dbReference type="EMBL" id="WIXE01010013">
    <property type="protein sequence ID" value="KAK5977941.1"/>
    <property type="molecule type" value="Genomic_DNA"/>
</dbReference>
<dbReference type="AlphaFoldDB" id="A0AAN8ILH6"/>
<evidence type="ECO:0000313" key="2">
    <source>
        <dbReference type="EMBL" id="KAK5977941.1"/>
    </source>
</evidence>